<feature type="signal peptide" evidence="1">
    <location>
        <begin position="1"/>
        <end position="18"/>
    </location>
</feature>
<dbReference type="Proteomes" id="UP000799779">
    <property type="component" value="Unassembled WGS sequence"/>
</dbReference>
<evidence type="ECO:0000256" key="1">
    <source>
        <dbReference type="SAM" id="SignalP"/>
    </source>
</evidence>
<proteinExistence type="predicted"/>
<feature type="chain" id="PRO_5025637910" evidence="1">
    <location>
        <begin position="19"/>
        <end position="242"/>
    </location>
</feature>
<name>A0A6A5WGI2_9PLEO</name>
<keyword evidence="1" id="KW-0732">Signal</keyword>
<evidence type="ECO:0000313" key="2">
    <source>
        <dbReference type="EMBL" id="KAF1999899.1"/>
    </source>
</evidence>
<organism evidence="2 3">
    <name type="scientific">Amniculicola lignicola CBS 123094</name>
    <dbReference type="NCBI Taxonomy" id="1392246"/>
    <lineage>
        <taxon>Eukaryota</taxon>
        <taxon>Fungi</taxon>
        <taxon>Dikarya</taxon>
        <taxon>Ascomycota</taxon>
        <taxon>Pezizomycotina</taxon>
        <taxon>Dothideomycetes</taxon>
        <taxon>Pleosporomycetidae</taxon>
        <taxon>Pleosporales</taxon>
        <taxon>Amniculicolaceae</taxon>
        <taxon>Amniculicola</taxon>
    </lineage>
</organism>
<dbReference type="EMBL" id="ML977592">
    <property type="protein sequence ID" value="KAF1999899.1"/>
    <property type="molecule type" value="Genomic_DNA"/>
</dbReference>
<protein>
    <submittedName>
        <fullName evidence="2">Uncharacterized protein</fullName>
    </submittedName>
</protein>
<keyword evidence="3" id="KW-1185">Reference proteome</keyword>
<dbReference type="AlphaFoldDB" id="A0A6A5WGI2"/>
<accession>A0A6A5WGI2</accession>
<sequence length="242" mass="26655">MLTAKVLVFLSGLMVTLAAPVDDPVSKVPEGLSNGGPVPSASSPLPSIIPHGSDFKVTNDVIGSLDTKTAAGSVLNVEADADGSISPEIIKQFLESVKDTSANIPSPASANLNFVHGRCYYHAKVMELCDSGHKFHAFLQIGPMRDDKLEIFAHPRGGSWVEFSDNAVWTAATLDHDFVVSYFQRESTMRWMYDQCLWYGDTAPPSECGWCLCSRWTRGPLDCRKINEWQMRTQDMDCAFQC</sequence>
<gene>
    <name evidence="2" type="ORF">P154DRAFT_576540</name>
</gene>
<evidence type="ECO:0000313" key="3">
    <source>
        <dbReference type="Proteomes" id="UP000799779"/>
    </source>
</evidence>
<reference evidence="2" key="1">
    <citation type="journal article" date="2020" name="Stud. Mycol.">
        <title>101 Dothideomycetes genomes: a test case for predicting lifestyles and emergence of pathogens.</title>
        <authorList>
            <person name="Haridas S."/>
            <person name="Albert R."/>
            <person name="Binder M."/>
            <person name="Bloem J."/>
            <person name="Labutti K."/>
            <person name="Salamov A."/>
            <person name="Andreopoulos B."/>
            <person name="Baker S."/>
            <person name="Barry K."/>
            <person name="Bills G."/>
            <person name="Bluhm B."/>
            <person name="Cannon C."/>
            <person name="Castanera R."/>
            <person name="Culley D."/>
            <person name="Daum C."/>
            <person name="Ezra D."/>
            <person name="Gonzalez J."/>
            <person name="Henrissat B."/>
            <person name="Kuo A."/>
            <person name="Liang C."/>
            <person name="Lipzen A."/>
            <person name="Lutzoni F."/>
            <person name="Magnuson J."/>
            <person name="Mondo S."/>
            <person name="Nolan M."/>
            <person name="Ohm R."/>
            <person name="Pangilinan J."/>
            <person name="Park H.-J."/>
            <person name="Ramirez L."/>
            <person name="Alfaro M."/>
            <person name="Sun H."/>
            <person name="Tritt A."/>
            <person name="Yoshinaga Y."/>
            <person name="Zwiers L.-H."/>
            <person name="Turgeon B."/>
            <person name="Goodwin S."/>
            <person name="Spatafora J."/>
            <person name="Crous P."/>
            <person name="Grigoriev I."/>
        </authorList>
    </citation>
    <scope>NUCLEOTIDE SEQUENCE</scope>
    <source>
        <strain evidence="2">CBS 123094</strain>
    </source>
</reference>